<dbReference type="PROSITE" id="PS52006">
    <property type="entry name" value="GH64"/>
    <property type="match status" value="1"/>
</dbReference>
<feature type="domain" description="GH64" evidence="1">
    <location>
        <begin position="1"/>
        <end position="361"/>
    </location>
</feature>
<dbReference type="Gene3D" id="3.30.920.50">
    <property type="entry name" value="Beta-1,3-glucanase, C-terminal domain"/>
    <property type="match status" value="1"/>
</dbReference>
<dbReference type="InterPro" id="IPR042517">
    <property type="entry name" value="Glyco_hydro_64_N_2"/>
</dbReference>
<proteinExistence type="predicted"/>
<sequence length="375" mass="40278">MASTLNVILRNETGSAQLYAHITGQDDQGIMLLGSDGKTPYRPGNPSDTLQPLGADCAIAIGSSGTSRTISIPRISGARIWFCKDKPLNFFINPGPALVEPSATNPADSNYNLDWGFCEFTWNQQEIYANVSFVDFVSLPVSLQLKTGDGTIKTVPGMPSDGLEKVCAALVAQGRADGKGWDKLVIRSPSGANMRALSPNSGGVLVNGLFDGYYQAYVDSVWNKYTSEDLTVNTQFKWGNAVGRIKDGKLTFDGVGSFAKPSASDIFTCSTGPFASGQGVSDEMLNIGARIAAAFNRSTLLINNEQPEREKVDTYYKDPVTNHFSRICHQVSVQSRGYAFPYDDVGASSGEDQSGFVNDPYPQELTVCVGKPLSG</sequence>
<gene>
    <name evidence="2" type="ORF">QQS21_001081</name>
</gene>
<dbReference type="PANTHER" id="PTHR38165:SF1">
    <property type="entry name" value="GLUCANASE B"/>
    <property type="match status" value="1"/>
</dbReference>
<keyword evidence="3" id="KW-1185">Reference proteome</keyword>
<dbReference type="InterPro" id="IPR032477">
    <property type="entry name" value="Glyco_hydro_64"/>
</dbReference>
<accession>A0AAJ0CXY2</accession>
<organism evidence="2 3">
    <name type="scientific">Conoideocrella luteorostrata</name>
    <dbReference type="NCBI Taxonomy" id="1105319"/>
    <lineage>
        <taxon>Eukaryota</taxon>
        <taxon>Fungi</taxon>
        <taxon>Dikarya</taxon>
        <taxon>Ascomycota</taxon>
        <taxon>Pezizomycotina</taxon>
        <taxon>Sordariomycetes</taxon>
        <taxon>Hypocreomycetidae</taxon>
        <taxon>Hypocreales</taxon>
        <taxon>Clavicipitaceae</taxon>
        <taxon>Conoideocrella</taxon>
    </lineage>
</organism>
<evidence type="ECO:0000313" key="3">
    <source>
        <dbReference type="Proteomes" id="UP001251528"/>
    </source>
</evidence>
<dbReference type="Pfam" id="PF16483">
    <property type="entry name" value="Glyco_hydro_64"/>
    <property type="match status" value="1"/>
</dbReference>
<evidence type="ECO:0000313" key="2">
    <source>
        <dbReference type="EMBL" id="KAK2612970.1"/>
    </source>
</evidence>
<reference evidence="2" key="1">
    <citation type="submission" date="2023-06" db="EMBL/GenBank/DDBJ databases">
        <title>Conoideocrella luteorostrata (Hypocreales: Clavicipitaceae), a potential biocontrol fungus for elongate hemlock scale in United States Christmas tree production areas.</title>
        <authorList>
            <person name="Barrett H."/>
            <person name="Lovett B."/>
            <person name="Macias A.M."/>
            <person name="Stajich J.E."/>
            <person name="Kasson M.T."/>
        </authorList>
    </citation>
    <scope>NUCLEOTIDE SEQUENCE</scope>
    <source>
        <strain evidence="2">ARSEF 14590</strain>
    </source>
</reference>
<dbReference type="PANTHER" id="PTHR38165">
    <property type="match status" value="1"/>
</dbReference>
<name>A0AAJ0CXY2_9HYPO</name>
<dbReference type="InterPro" id="IPR037176">
    <property type="entry name" value="Osmotin/thaumatin-like_sf"/>
</dbReference>
<protein>
    <recommendedName>
        <fullName evidence="1">GH64 domain-containing protein</fullName>
    </recommendedName>
</protein>
<dbReference type="CDD" id="cd09220">
    <property type="entry name" value="GH64-GluB-like"/>
    <property type="match status" value="1"/>
</dbReference>
<evidence type="ECO:0000259" key="1">
    <source>
        <dbReference type="PROSITE" id="PS52006"/>
    </source>
</evidence>
<dbReference type="Gene3D" id="2.60.110.10">
    <property type="entry name" value="Thaumatin"/>
    <property type="match status" value="1"/>
</dbReference>
<comment type="caution">
    <text evidence="2">The sequence shown here is derived from an EMBL/GenBank/DDBJ whole genome shotgun (WGS) entry which is preliminary data.</text>
</comment>
<dbReference type="Proteomes" id="UP001251528">
    <property type="component" value="Unassembled WGS sequence"/>
</dbReference>
<dbReference type="AlphaFoldDB" id="A0AAJ0CXY2"/>
<dbReference type="EMBL" id="JASWJB010000010">
    <property type="protein sequence ID" value="KAK2612970.1"/>
    <property type="molecule type" value="Genomic_DNA"/>
</dbReference>
<dbReference type="InterPro" id="IPR037398">
    <property type="entry name" value="Glyco_hydro_64_fam"/>
</dbReference>